<evidence type="ECO:0000259" key="1">
    <source>
        <dbReference type="Pfam" id="PF13655"/>
    </source>
</evidence>
<dbReference type="Pfam" id="PF13655">
    <property type="entry name" value="RVT_N"/>
    <property type="match status" value="1"/>
</dbReference>
<proteinExistence type="predicted"/>
<dbReference type="EMBL" id="KX284715">
    <property type="protein sequence ID" value="AOM65542.1"/>
    <property type="molecule type" value="Genomic_DNA"/>
</dbReference>
<geneLocation type="plastid" evidence="2"/>
<protein>
    <recommendedName>
        <fullName evidence="1">Reverse transcriptase N-terminal domain-containing protein</fullName>
    </recommendedName>
</protein>
<name>A0A1C9CAY3_9FLOR</name>
<dbReference type="RefSeq" id="YP_009293854.1">
    <property type="nucleotide sequence ID" value="NC_031145.1"/>
</dbReference>
<dbReference type="AlphaFoldDB" id="A0A1C9CAY3"/>
<dbReference type="InterPro" id="IPR025960">
    <property type="entry name" value="RVT_N"/>
</dbReference>
<accession>A0A1C9CAY3</accession>
<gene>
    <name evidence="2" type="primary">ORF426</name>
    <name evidence="2" type="ORF">Ahnf_057</name>
</gene>
<keyword evidence="2" id="KW-0934">Plastid</keyword>
<dbReference type="GeneID" id="29069875"/>
<feature type="domain" description="Reverse transcriptase N-terminal" evidence="1">
    <location>
        <begin position="12"/>
        <end position="92"/>
    </location>
</feature>
<sequence>MEYFNISNSITWQNLPWNKINEKLFNLQRRIYKASQRCDYTIVHKLQNYLIDCDYIKMIAIQNVSENLNKYYLVYDEEKYLINNQEKFTILQQLNCKKNTPSQFFKDKVKQYLVYLCLQPEWTAKLEPLYYESRNTSKNRLDARIKRFFCTNFKFKAYSMCSLIISNKHAVKYISKEYLCKKLQTIPSIVSNINLWLDQQGFLEPLINSKTGWEWLLPEEDKLFMLIEKIIYTGLEWSIFSCTQLRYKINNNCKFLVIFYDKSKFFYFDNCQISFYLVKDIQNFFVAVGCDPNLIVLNNIQANSSNLEILEFSLTNKIKSYKYKYAVEPNKKAIENLIRKIKYLLYHKNQKSKLRSSNHLSISLSTKLIYIDLYNWHMYFNQTVDLDMKNRIYCVVEEMLYRWYTKRSTLINKKVFQENKNLLSSKFHNLHNELSY</sequence>
<reference evidence="2" key="1">
    <citation type="journal article" date="2016" name="BMC Biol.">
        <title>Parallel evolution of highly conserved plastid genome architecture in red seaweeds and seed plants.</title>
        <authorList>
            <person name="Lee J."/>
            <person name="Cho C.H."/>
            <person name="Park S.I."/>
            <person name="Choi J.W."/>
            <person name="Song H.S."/>
            <person name="West J.A."/>
            <person name="Bhattacharya D."/>
            <person name="Yoon H.S."/>
        </authorList>
    </citation>
    <scope>NUCLEOTIDE SEQUENCE</scope>
</reference>
<evidence type="ECO:0000313" key="2">
    <source>
        <dbReference type="EMBL" id="AOM65542.1"/>
    </source>
</evidence>
<organism evidence="2">
    <name type="scientific">Ahnfeltia plicata</name>
    <dbReference type="NCBI Taxonomy" id="28023"/>
    <lineage>
        <taxon>Eukaryota</taxon>
        <taxon>Rhodophyta</taxon>
        <taxon>Florideophyceae</taxon>
        <taxon>Ahnfeltiophycidae</taxon>
        <taxon>Ahnfeltiales</taxon>
        <taxon>Ahnfeltiaceae</taxon>
        <taxon>Ahnfeltia</taxon>
    </lineage>
</organism>